<accession>A0A0E3P6K4</accession>
<evidence type="ECO:0000256" key="1">
    <source>
        <dbReference type="ARBA" id="ARBA00001917"/>
    </source>
</evidence>
<dbReference type="InterPro" id="IPR012349">
    <property type="entry name" value="Split_barrel_FMN-bd"/>
</dbReference>
<dbReference type="SUPFAM" id="SSF50475">
    <property type="entry name" value="FMN-binding split barrel"/>
    <property type="match status" value="1"/>
</dbReference>
<evidence type="ECO:0000259" key="5">
    <source>
        <dbReference type="SMART" id="SM00903"/>
    </source>
</evidence>
<reference evidence="6 7" key="1">
    <citation type="submission" date="2014-07" db="EMBL/GenBank/DDBJ databases">
        <title>Methanogenic archaea and the global carbon cycle.</title>
        <authorList>
            <person name="Henriksen J.R."/>
            <person name="Luke J."/>
            <person name="Reinhart S."/>
            <person name="Benedict M.N."/>
            <person name="Youngblut N.D."/>
            <person name="Metcalf M.E."/>
            <person name="Whitaker R.J."/>
            <person name="Metcalf W.W."/>
        </authorList>
    </citation>
    <scope>NUCLEOTIDE SEQUENCE [LARGE SCALE GENOMIC DNA]</scope>
    <source>
        <strain evidence="6 7">T4/M</strain>
    </source>
</reference>
<dbReference type="HOGENOM" id="CLU_059021_3_2_2"/>
<dbReference type="GO" id="GO:0010181">
    <property type="term" value="F:FMN binding"/>
    <property type="evidence" value="ECO:0007669"/>
    <property type="project" value="InterPro"/>
</dbReference>
<evidence type="ECO:0000256" key="3">
    <source>
        <dbReference type="ARBA" id="ARBA00022643"/>
    </source>
</evidence>
<dbReference type="Gene3D" id="2.30.110.10">
    <property type="entry name" value="Electron Transport, Fmn-binding Protein, Chain A"/>
    <property type="match status" value="1"/>
</dbReference>
<keyword evidence="3" id="KW-0288">FMN</keyword>
<dbReference type="PATRIC" id="fig|1434120.4.peg.3536"/>
<name>A0A0E3P6K4_9EURY</name>
<feature type="domain" description="Flavin reductase like" evidence="5">
    <location>
        <begin position="52"/>
        <end position="195"/>
    </location>
</feature>
<proteinExistence type="inferred from homology"/>
<dbReference type="PANTHER" id="PTHR33798">
    <property type="entry name" value="FLAVOPROTEIN OXYGENASE"/>
    <property type="match status" value="1"/>
</dbReference>
<dbReference type="Pfam" id="PF01613">
    <property type="entry name" value="Flavin_Reduct"/>
    <property type="match status" value="1"/>
</dbReference>
<keyword evidence="7" id="KW-1185">Reference proteome</keyword>
<dbReference type="AlphaFoldDB" id="A0A0E3P6K4"/>
<protein>
    <submittedName>
        <fullName evidence="6">Fmn-binding protein</fullName>
    </submittedName>
</protein>
<evidence type="ECO:0000313" key="6">
    <source>
        <dbReference type="EMBL" id="AKB29419.1"/>
    </source>
</evidence>
<dbReference type="Proteomes" id="UP000033111">
    <property type="component" value="Chromosome"/>
</dbReference>
<dbReference type="SMART" id="SM00903">
    <property type="entry name" value="Flavin_Reduct"/>
    <property type="match status" value="1"/>
</dbReference>
<organism evidence="6 7">
    <name type="scientific">Methanosarcina siciliae T4/M</name>
    <dbReference type="NCBI Taxonomy" id="1434120"/>
    <lineage>
        <taxon>Archaea</taxon>
        <taxon>Methanobacteriati</taxon>
        <taxon>Methanobacteriota</taxon>
        <taxon>Stenosarchaea group</taxon>
        <taxon>Methanomicrobia</taxon>
        <taxon>Methanosarcinales</taxon>
        <taxon>Methanosarcinaceae</taxon>
        <taxon>Methanosarcina</taxon>
    </lineage>
</organism>
<comment type="similarity">
    <text evidence="4">Belongs to the flavoredoxin family.</text>
</comment>
<evidence type="ECO:0000256" key="4">
    <source>
        <dbReference type="ARBA" id="ARBA00038054"/>
    </source>
</evidence>
<dbReference type="InterPro" id="IPR002563">
    <property type="entry name" value="Flavin_Rdtase-like_dom"/>
</dbReference>
<dbReference type="PANTHER" id="PTHR33798:SF5">
    <property type="entry name" value="FLAVIN REDUCTASE LIKE DOMAIN-CONTAINING PROTEIN"/>
    <property type="match status" value="1"/>
</dbReference>
<evidence type="ECO:0000256" key="2">
    <source>
        <dbReference type="ARBA" id="ARBA00022630"/>
    </source>
</evidence>
<gene>
    <name evidence="6" type="ORF">MSSIT_2700</name>
</gene>
<dbReference type="KEGG" id="msw:MSSIT_2700"/>
<dbReference type="EMBL" id="CP009506">
    <property type="protein sequence ID" value="AKB29419.1"/>
    <property type="molecule type" value="Genomic_DNA"/>
</dbReference>
<evidence type="ECO:0000313" key="7">
    <source>
        <dbReference type="Proteomes" id="UP000033111"/>
    </source>
</evidence>
<sequence>MQCFKLQRLLICFCAWCVSPLFKLSIALFQRFKSYSLTGGNMILENFKRESLIPLPVVFISTISEDGIRNIAPYSCVMPVLRPLDLVCVASAKMRDTYANIKSTEEFVLNMPGVDMVDKVIPTAMHVPFNVDEFELAGLKERPSEKVKAPGIEGCYAWMECKLHSIHEEVYGGFPYLLILGKVVHLEVEDKIYNKEDGSWDMEKAKPLMMTGSDRGMHFGTASNIGKFEPFGAMFEDGKDPLSWMHKEKEIQ</sequence>
<keyword evidence="2" id="KW-0285">Flavoprotein</keyword>
<comment type="cofactor">
    <cofactor evidence="1">
        <name>FMN</name>
        <dbReference type="ChEBI" id="CHEBI:58210"/>
    </cofactor>
</comment>